<dbReference type="AlphaFoldDB" id="A0A2S9YSD3"/>
<feature type="binding site" evidence="16">
    <location>
        <position position="100"/>
    </location>
    <ligand>
        <name>substrate</name>
    </ligand>
</feature>
<keyword evidence="12 16" id="KW-0630">Potassium</keyword>
<evidence type="ECO:0000313" key="18">
    <source>
        <dbReference type="Proteomes" id="UP000238823"/>
    </source>
</evidence>
<keyword evidence="13 16" id="KW-0173">Coenzyme A biosynthesis</keyword>
<dbReference type="PANTHER" id="PTHR34265:SF1">
    <property type="entry name" value="TYPE III PANTOTHENATE KINASE"/>
    <property type="match status" value="1"/>
</dbReference>
<dbReference type="Gene3D" id="3.30.420.40">
    <property type="match status" value="2"/>
</dbReference>
<dbReference type="PANTHER" id="PTHR34265">
    <property type="entry name" value="TYPE III PANTOTHENATE KINASE"/>
    <property type="match status" value="1"/>
</dbReference>
<organism evidence="17 18">
    <name type="scientific">Enhygromyxa salina</name>
    <dbReference type="NCBI Taxonomy" id="215803"/>
    <lineage>
        <taxon>Bacteria</taxon>
        <taxon>Pseudomonadati</taxon>
        <taxon>Myxococcota</taxon>
        <taxon>Polyangia</taxon>
        <taxon>Nannocystales</taxon>
        <taxon>Nannocystaceae</taxon>
        <taxon>Enhygromyxa</taxon>
    </lineage>
</organism>
<dbReference type="GO" id="GO:0046872">
    <property type="term" value="F:metal ion binding"/>
    <property type="evidence" value="ECO:0007669"/>
    <property type="project" value="UniProtKB-KW"/>
</dbReference>
<dbReference type="InterPro" id="IPR004619">
    <property type="entry name" value="Type_III_PanK"/>
</dbReference>
<dbReference type="HAMAP" id="MF_01274">
    <property type="entry name" value="Pantothen_kinase_3"/>
    <property type="match status" value="1"/>
</dbReference>
<dbReference type="NCBIfam" id="NF009855">
    <property type="entry name" value="PRK13321.1"/>
    <property type="match status" value="1"/>
</dbReference>
<dbReference type="CDD" id="cd24015">
    <property type="entry name" value="ASKHA_NBD_PanK-III"/>
    <property type="match status" value="1"/>
</dbReference>
<keyword evidence="7 16" id="KW-0963">Cytoplasm</keyword>
<dbReference type="Pfam" id="PF03309">
    <property type="entry name" value="Pan_kinase"/>
    <property type="match status" value="1"/>
</dbReference>
<gene>
    <name evidence="16 17" type="primary">coaX</name>
    <name evidence="17" type="ORF">ENSA7_22640</name>
</gene>
<dbReference type="Proteomes" id="UP000238823">
    <property type="component" value="Unassembled WGS sequence"/>
</dbReference>
<dbReference type="RefSeq" id="WP_106089350.1">
    <property type="nucleotide sequence ID" value="NZ_PVNL01000046.1"/>
</dbReference>
<keyword evidence="10 16" id="KW-0418">Kinase</keyword>
<evidence type="ECO:0000256" key="11">
    <source>
        <dbReference type="ARBA" id="ARBA00022840"/>
    </source>
</evidence>
<dbReference type="InterPro" id="IPR043129">
    <property type="entry name" value="ATPase_NBD"/>
</dbReference>
<comment type="subunit">
    <text evidence="5 16">Homodimer.</text>
</comment>
<evidence type="ECO:0000256" key="14">
    <source>
        <dbReference type="ARBA" id="ARBA00038036"/>
    </source>
</evidence>
<comment type="subcellular location">
    <subcellularLocation>
        <location evidence="3 16">Cytoplasm</location>
    </subcellularLocation>
</comment>
<evidence type="ECO:0000256" key="7">
    <source>
        <dbReference type="ARBA" id="ARBA00022490"/>
    </source>
</evidence>
<evidence type="ECO:0000256" key="12">
    <source>
        <dbReference type="ARBA" id="ARBA00022958"/>
    </source>
</evidence>
<evidence type="ECO:0000256" key="3">
    <source>
        <dbReference type="ARBA" id="ARBA00004496"/>
    </source>
</evidence>
<feature type="binding site" evidence="16">
    <location>
        <position position="200"/>
    </location>
    <ligand>
        <name>substrate</name>
    </ligand>
</feature>
<evidence type="ECO:0000256" key="15">
    <source>
        <dbReference type="ARBA" id="ARBA00040883"/>
    </source>
</evidence>
<comment type="cofactor">
    <cofactor evidence="16">
        <name>NH4(+)</name>
        <dbReference type="ChEBI" id="CHEBI:28938"/>
    </cofactor>
    <cofactor evidence="16">
        <name>K(+)</name>
        <dbReference type="ChEBI" id="CHEBI:29103"/>
    </cofactor>
    <text evidence="16">A monovalent cation. Ammonium or potassium.</text>
</comment>
<comment type="pathway">
    <text evidence="4 16">Cofactor biosynthesis; coenzyme A biosynthesis; CoA from (R)-pantothenate: step 1/5.</text>
</comment>
<name>A0A2S9YSD3_9BACT</name>
<evidence type="ECO:0000256" key="4">
    <source>
        <dbReference type="ARBA" id="ARBA00005225"/>
    </source>
</evidence>
<feature type="binding site" evidence="16">
    <location>
        <position position="148"/>
    </location>
    <ligand>
        <name>ATP</name>
        <dbReference type="ChEBI" id="CHEBI:30616"/>
    </ligand>
</feature>
<comment type="cofactor">
    <cofactor evidence="2">
        <name>K(+)</name>
        <dbReference type="ChEBI" id="CHEBI:29103"/>
    </cofactor>
</comment>
<evidence type="ECO:0000256" key="2">
    <source>
        <dbReference type="ARBA" id="ARBA00001958"/>
    </source>
</evidence>
<reference evidence="17 18" key="1">
    <citation type="submission" date="2018-03" db="EMBL/GenBank/DDBJ databases">
        <title>Draft Genome Sequences of the Obligatory Marine Myxobacteria Enhygromyxa salina SWB007.</title>
        <authorList>
            <person name="Poehlein A."/>
            <person name="Moghaddam J.A."/>
            <person name="Harms H."/>
            <person name="Alanjari M."/>
            <person name="Koenig G.M."/>
            <person name="Daniel R."/>
            <person name="Schaeberle T.F."/>
        </authorList>
    </citation>
    <scope>NUCLEOTIDE SEQUENCE [LARGE SCALE GENOMIC DNA]</scope>
    <source>
        <strain evidence="17 18">SWB007</strain>
    </source>
</reference>
<evidence type="ECO:0000256" key="16">
    <source>
        <dbReference type="HAMAP-Rule" id="MF_01274"/>
    </source>
</evidence>
<evidence type="ECO:0000256" key="9">
    <source>
        <dbReference type="ARBA" id="ARBA00022741"/>
    </source>
</evidence>
<feature type="binding site" evidence="16">
    <location>
        <begin position="6"/>
        <end position="13"/>
    </location>
    <ligand>
        <name>ATP</name>
        <dbReference type="ChEBI" id="CHEBI:30616"/>
    </ligand>
</feature>
<evidence type="ECO:0000256" key="10">
    <source>
        <dbReference type="ARBA" id="ARBA00022777"/>
    </source>
</evidence>
<keyword evidence="9 16" id="KW-0547">Nucleotide-binding</keyword>
<dbReference type="EC" id="2.7.1.33" evidence="6 16"/>
<dbReference type="OrthoDB" id="9804707at2"/>
<comment type="catalytic activity">
    <reaction evidence="1 16">
        <text>(R)-pantothenate + ATP = (R)-4'-phosphopantothenate + ADP + H(+)</text>
        <dbReference type="Rhea" id="RHEA:16373"/>
        <dbReference type="ChEBI" id="CHEBI:10986"/>
        <dbReference type="ChEBI" id="CHEBI:15378"/>
        <dbReference type="ChEBI" id="CHEBI:29032"/>
        <dbReference type="ChEBI" id="CHEBI:30616"/>
        <dbReference type="ChEBI" id="CHEBI:456216"/>
        <dbReference type="EC" id="2.7.1.33"/>
    </reaction>
</comment>
<accession>A0A2S9YSD3</accession>
<dbReference type="NCBIfam" id="TIGR00671">
    <property type="entry name" value="baf"/>
    <property type="match status" value="1"/>
</dbReference>
<keyword evidence="16" id="KW-0479">Metal-binding</keyword>
<dbReference type="GO" id="GO:0004594">
    <property type="term" value="F:pantothenate kinase activity"/>
    <property type="evidence" value="ECO:0007669"/>
    <property type="project" value="UniProtKB-UniRule"/>
</dbReference>
<dbReference type="UniPathway" id="UPA00241">
    <property type="reaction ID" value="UER00352"/>
</dbReference>
<comment type="function">
    <text evidence="16">Catalyzes the phosphorylation of pantothenate (Pan), the first step in CoA biosynthesis.</text>
</comment>
<comment type="caution">
    <text evidence="17">The sequence shown here is derived from an EMBL/GenBank/DDBJ whole genome shotgun (WGS) entry which is preliminary data.</text>
</comment>
<evidence type="ECO:0000256" key="8">
    <source>
        <dbReference type="ARBA" id="ARBA00022679"/>
    </source>
</evidence>
<evidence type="ECO:0000313" key="17">
    <source>
        <dbReference type="EMBL" id="PRQ07980.1"/>
    </source>
</evidence>
<evidence type="ECO:0000256" key="1">
    <source>
        <dbReference type="ARBA" id="ARBA00001206"/>
    </source>
</evidence>
<dbReference type="GO" id="GO:0005524">
    <property type="term" value="F:ATP binding"/>
    <property type="evidence" value="ECO:0007669"/>
    <property type="project" value="UniProtKB-UniRule"/>
</dbReference>
<protein>
    <recommendedName>
        <fullName evidence="15 16">Type III pantothenate kinase</fullName>
        <ecNumber evidence="6 16">2.7.1.33</ecNumber>
    </recommendedName>
    <alternativeName>
        <fullName evidence="16">PanK-III</fullName>
    </alternativeName>
    <alternativeName>
        <fullName evidence="16">Pantothenic acid kinase</fullName>
    </alternativeName>
</protein>
<dbReference type="GO" id="GO:0005737">
    <property type="term" value="C:cytoplasm"/>
    <property type="evidence" value="ECO:0007669"/>
    <property type="project" value="UniProtKB-SubCell"/>
</dbReference>
<dbReference type="GO" id="GO:0015937">
    <property type="term" value="P:coenzyme A biosynthetic process"/>
    <property type="evidence" value="ECO:0007669"/>
    <property type="project" value="UniProtKB-UniRule"/>
</dbReference>
<evidence type="ECO:0000256" key="13">
    <source>
        <dbReference type="ARBA" id="ARBA00022993"/>
    </source>
</evidence>
<comment type="similarity">
    <text evidence="14 16">Belongs to the type III pantothenate kinase family.</text>
</comment>
<feature type="binding site" evidence="16">
    <location>
        <begin position="107"/>
        <end position="110"/>
    </location>
    <ligand>
        <name>substrate</name>
    </ligand>
</feature>
<feature type="active site" description="Proton acceptor" evidence="16">
    <location>
        <position position="109"/>
    </location>
</feature>
<feature type="binding site" evidence="16">
    <location>
        <position position="145"/>
    </location>
    <ligand>
        <name>K(+)</name>
        <dbReference type="ChEBI" id="CHEBI:29103"/>
    </ligand>
</feature>
<sequence>MLLAIDVGNSNSSIGVFEGEHLRCELRLATHRDWTRDEFAIKLERALALQGMGFAGIHDAVLASVVPPVTEPIVAALARYVGVEALVVTPALETGMPVLYEPPQDVGADRIVAAIAAHERYARLDAGPDAVAGTGPQTTAIIIVDFGTATTFDVVSPTPEYLGGVIAPGVGISADALFRRAAKLPRVDVAKPASVVGRNTVGAIQSGLFYGYVGLVEGLLTRIRGELSWEARVIATGGLARKVAHETSSIDVVDDNLMLEGLRLLHLRKRGPVR</sequence>
<keyword evidence="8 16" id="KW-0808">Transferase</keyword>
<proteinExistence type="inferred from homology"/>
<dbReference type="SUPFAM" id="SSF53067">
    <property type="entry name" value="Actin-like ATPase domain"/>
    <property type="match status" value="2"/>
</dbReference>
<evidence type="ECO:0000256" key="6">
    <source>
        <dbReference type="ARBA" id="ARBA00012102"/>
    </source>
</evidence>
<keyword evidence="11 16" id="KW-0067">ATP-binding</keyword>
<evidence type="ECO:0000256" key="5">
    <source>
        <dbReference type="ARBA" id="ARBA00011738"/>
    </source>
</evidence>
<dbReference type="EMBL" id="PVNL01000046">
    <property type="protein sequence ID" value="PRQ07980.1"/>
    <property type="molecule type" value="Genomic_DNA"/>
</dbReference>